<name>A0AA96LKG9_9BACL</name>
<dbReference type="InterPro" id="IPR043129">
    <property type="entry name" value="ATPase_NBD"/>
</dbReference>
<dbReference type="PANTHER" id="PTHR18964">
    <property type="entry name" value="ROK (REPRESSOR, ORF, KINASE) FAMILY"/>
    <property type="match status" value="1"/>
</dbReference>
<organism evidence="2 3">
    <name type="scientific">Paenibacillus roseopurpureus</name>
    <dbReference type="NCBI Taxonomy" id="2918901"/>
    <lineage>
        <taxon>Bacteria</taxon>
        <taxon>Bacillati</taxon>
        <taxon>Bacillota</taxon>
        <taxon>Bacilli</taxon>
        <taxon>Bacillales</taxon>
        <taxon>Paenibacillaceae</taxon>
        <taxon>Paenibacillus</taxon>
    </lineage>
</organism>
<evidence type="ECO:0000313" key="2">
    <source>
        <dbReference type="EMBL" id="WNR42721.1"/>
    </source>
</evidence>
<protein>
    <submittedName>
        <fullName evidence="2">ROK family protein</fullName>
    </submittedName>
</protein>
<comment type="similarity">
    <text evidence="1">Belongs to the ROK (NagC/XylR) family.</text>
</comment>
<dbReference type="EMBL" id="CP130319">
    <property type="protein sequence ID" value="WNR42721.1"/>
    <property type="molecule type" value="Genomic_DNA"/>
</dbReference>
<accession>A0AA96LKG9</accession>
<dbReference type="Gene3D" id="3.30.420.40">
    <property type="match status" value="2"/>
</dbReference>
<evidence type="ECO:0000256" key="1">
    <source>
        <dbReference type="ARBA" id="ARBA00006479"/>
    </source>
</evidence>
<reference evidence="2" key="1">
    <citation type="submission" date="2022-02" db="EMBL/GenBank/DDBJ databases">
        <title>Paenibacillus sp. MBLB1832 Whole Genome Shotgun Sequencing.</title>
        <authorList>
            <person name="Hwang C.Y."/>
            <person name="Cho E.-S."/>
            <person name="Seo M.-J."/>
        </authorList>
    </citation>
    <scope>NUCLEOTIDE SEQUENCE</scope>
    <source>
        <strain evidence="2">MBLB1832</strain>
    </source>
</reference>
<dbReference type="Pfam" id="PF00480">
    <property type="entry name" value="ROK"/>
    <property type="match status" value="1"/>
</dbReference>
<dbReference type="RefSeq" id="WP_314796408.1">
    <property type="nucleotide sequence ID" value="NZ_CP130319.1"/>
</dbReference>
<evidence type="ECO:0000313" key="3">
    <source>
        <dbReference type="Proteomes" id="UP001304650"/>
    </source>
</evidence>
<sequence length="295" mass="30723">MSNFAIGVDIGGTNLKMGLVNQEGLILDEMSTSLNRNDAGIADISFICQQIASFIDKNKEADGLLKGIGIASPGILDTEKGIVQYAVNLGWYEVPLIDFIQVQLKLPVRLVGDAAAGAIGESKFGAGCRLSSFLYVCLGTGVGAGLILKGKIYEGDWGPIINIGHTSVIPDGLPCKCGNLGCLENYVSASAVKERTGTDAQQVYEAASNGDLYARSLFQEVGELLGISLVNCMQLFGVGNVIIGGGMSRAGNVLLDPVRATVLKRMHPSGSLSVQITPAAFTSTAGILGAAALHF</sequence>
<gene>
    <name evidence="2" type="ORF">MJB10_16525</name>
</gene>
<proteinExistence type="inferred from homology"/>
<keyword evidence="3" id="KW-1185">Reference proteome</keyword>
<dbReference type="AlphaFoldDB" id="A0AA96LKG9"/>
<dbReference type="KEGG" id="proo:MJB10_16525"/>
<dbReference type="InterPro" id="IPR000600">
    <property type="entry name" value="ROK"/>
</dbReference>
<dbReference type="SUPFAM" id="SSF53067">
    <property type="entry name" value="Actin-like ATPase domain"/>
    <property type="match status" value="1"/>
</dbReference>
<dbReference type="PANTHER" id="PTHR18964:SF149">
    <property type="entry name" value="BIFUNCTIONAL UDP-N-ACETYLGLUCOSAMINE 2-EPIMERASE_N-ACETYLMANNOSAMINE KINASE"/>
    <property type="match status" value="1"/>
</dbReference>
<dbReference type="Proteomes" id="UP001304650">
    <property type="component" value="Chromosome"/>
</dbReference>